<dbReference type="SUPFAM" id="SSF117289">
    <property type="entry name" value="Nucleoporin domain"/>
    <property type="match status" value="1"/>
</dbReference>
<dbReference type="Pfam" id="PF08801">
    <property type="entry name" value="Nucleoporin_N"/>
    <property type="match status" value="1"/>
</dbReference>
<dbReference type="InterPro" id="IPR037624">
    <property type="entry name" value="Nup133-like"/>
</dbReference>
<feature type="domain" description="Nucleoporin Nup133/Nup155-like C-terminal" evidence="9">
    <location>
        <begin position="702"/>
        <end position="1363"/>
    </location>
</feature>
<dbReference type="GO" id="GO:0000972">
    <property type="term" value="P:transcription-dependent tethering of RNA polymerase II gene DNA at nuclear periphery"/>
    <property type="evidence" value="ECO:0007669"/>
    <property type="project" value="TreeGrafter"/>
</dbReference>
<keyword evidence="6" id="KW-0811">Translocation</keyword>
<dbReference type="GO" id="GO:0006606">
    <property type="term" value="P:protein import into nucleus"/>
    <property type="evidence" value="ECO:0007669"/>
    <property type="project" value="TreeGrafter"/>
</dbReference>
<organism evidence="11">
    <name type="scientific">Podospora anserina (strain S / ATCC MYA-4624 / DSM 980 / FGSC 10383)</name>
    <name type="common">Pleurage anserina</name>
    <dbReference type="NCBI Taxonomy" id="515849"/>
    <lineage>
        <taxon>Eukaryota</taxon>
        <taxon>Fungi</taxon>
        <taxon>Dikarya</taxon>
        <taxon>Ascomycota</taxon>
        <taxon>Pezizomycotina</taxon>
        <taxon>Sordariomycetes</taxon>
        <taxon>Sordariomycetidae</taxon>
        <taxon>Sordariales</taxon>
        <taxon>Podosporaceae</taxon>
        <taxon>Podospora</taxon>
        <taxon>Podospora anserina</taxon>
    </lineage>
</organism>
<dbReference type="VEuPathDB" id="FungiDB:PODANS_4_2490"/>
<feature type="region of interest" description="Disordered" evidence="8">
    <location>
        <begin position="1"/>
        <end position="58"/>
    </location>
</feature>
<accession>B2AE11</accession>
<dbReference type="STRING" id="515849.B2AE11"/>
<comment type="subcellular location">
    <subcellularLocation>
        <location evidence="1">Nucleus envelope</location>
    </subcellularLocation>
</comment>
<dbReference type="GeneID" id="6188030"/>
<dbReference type="InterPro" id="IPR007187">
    <property type="entry name" value="Nucleoporin_Nup133/Nup155_C"/>
</dbReference>
<protein>
    <submittedName>
        <fullName evidence="12">Nucleoporin</fullName>
    </submittedName>
    <submittedName>
        <fullName evidence="11">Podospora anserina S mat+ genomic DNA chromosome 4, supercontig 2</fullName>
    </submittedName>
</protein>
<dbReference type="HOGENOM" id="CLU_002493_0_0_1"/>
<evidence type="ECO:0000313" key="13">
    <source>
        <dbReference type="Proteomes" id="UP000001197"/>
    </source>
</evidence>
<keyword evidence="13" id="KW-1185">Reference proteome</keyword>
<dbReference type="FunFam" id="2.130.10.10:FF:001057">
    <property type="entry name" value="Nuclear pore complex subunit Nup133, putative"/>
    <property type="match status" value="1"/>
</dbReference>
<dbReference type="FunCoup" id="B2AE11">
    <property type="interactions" value="115"/>
</dbReference>
<dbReference type="Pfam" id="PF03177">
    <property type="entry name" value="Nucleoporin_C"/>
    <property type="match status" value="1"/>
</dbReference>
<dbReference type="OrthoDB" id="103454at2759"/>
<evidence type="ECO:0000256" key="2">
    <source>
        <dbReference type="ARBA" id="ARBA00005569"/>
    </source>
</evidence>
<keyword evidence="3" id="KW-0813">Transport</keyword>
<evidence type="ECO:0000313" key="12">
    <source>
        <dbReference type="EMBL" id="CDP28027.1"/>
    </source>
</evidence>
<dbReference type="Gene3D" id="1.20.58.1380">
    <property type="match status" value="1"/>
</dbReference>
<reference evidence="12" key="4">
    <citation type="submission" date="2015-04" db="EMBL/GenBank/DDBJ databases">
        <title>Maintaining two mating types: Structure of the mating type locus and its role in heterokaryosis in Podospora anserina.</title>
        <authorList>
            <person name="Grognet P."/>
            <person name="Bidard F."/>
            <person name="Kuchly C."/>
            <person name="Chan Ho Tong L."/>
            <person name="Coppin E."/>
            <person name="Ait Benkhali J."/>
            <person name="Couloux A."/>
            <person name="Wincker P."/>
            <person name="Debuchy R."/>
            <person name="Silar P."/>
        </authorList>
    </citation>
    <scope>NUCLEOTIDE SEQUENCE</scope>
</reference>
<evidence type="ECO:0000256" key="1">
    <source>
        <dbReference type="ARBA" id="ARBA00004259"/>
    </source>
</evidence>
<dbReference type="PANTHER" id="PTHR13405">
    <property type="entry name" value="NUCLEAR PORE COMPLEX PROTEIN NUP133"/>
    <property type="match status" value="1"/>
</dbReference>
<evidence type="ECO:0000256" key="8">
    <source>
        <dbReference type="SAM" id="MobiDB-lite"/>
    </source>
</evidence>
<dbReference type="InterPro" id="IPR014908">
    <property type="entry name" value="Nucleoporin_Nup133/Nup155_N"/>
</dbReference>
<dbReference type="InterPro" id="IPR015943">
    <property type="entry name" value="WD40/YVTN_repeat-like_dom_sf"/>
</dbReference>
<keyword evidence="7" id="KW-0539">Nucleus</keyword>
<feature type="domain" description="Nucleoporin Nup133/Nup155-like N-terminal" evidence="10">
    <location>
        <begin position="111"/>
        <end position="591"/>
    </location>
</feature>
<sequence length="1425" mass="158208">MFAPTLQEGGPAKGTRSSRRRQRPLSGENSAQQPKAKRQRLPLSETTFANPDAAATAAPENFEVKSDQLDLLGAKSDGIENVGVPRRELSVRFKKPKAGERPNKGDGSVVLNNAYTVSKLPALPDKLRADAQSKTYLPVPLGEGTPRGLVMLTPLKDQQQGAIFSSSGYALTLTHTHAFVWPYASTVSSPETFVFTLPYPSKHVNDPLPLGSLVPPSAASDEPGLVVVMPVSGKIAYWESIASAATLDFIRQQRNGVEDTIPGMFSGEHVLQIVNAETSAFVLVLSSGRLAYMSVRDTHGRPGISVQFLRDGLSNNLVGFLGNIRNAFSGSSSRTDIAAARATHGSNVGERIIAAASTKGRLCFWKIHRGGQHELLIDFPLRDALSEAVRATDKKAQEFTPDSFEVLDFTFVPRGVEDKYISASRLNKYDLEQGIDTVQHGLLLVSHSDRRQSRYAIVEVTIEEGDYRLGIVRPINSYTTPVRPVAAEKPRLHLPRPALVAFVVFDRAVVVASMGLLPESPDVQLLDDAHVLPPTFEDVIDFRDEDSLHVVGSGSEEPSSNDPGQDGQRIHRFRTKNPAVVLLLQGVGTVRVAVTDVDRFTTNQPPQITAKSKLEQAVFFGVKGDNPLVFRGKRQLPFSAQDIGTAAILLSSEILGSKTPFISNISASLENNLRLRISYLDGLISYLGELAIELDAQTRWKLLYNAEKLAVATYVWQKHEDFLAQRPQGERTVVTEIVAWIHESQKTDLNMAVGEVDPVRHWFIHDVWRFDIFLAWTYQVIKYIYTKGVVNSDDEITRLAWEAATVENGALAEARKFRLSRANDYGVSGTEVPGGTGFPEPWSATHLIIHNHKRLVEFCFKWLDSHQPAQESNPANKILLESTRGLLPPLISQYLQSLIDQASWATESEVSEIQERGKLYLKAYAEEVYDKVTRLKDFELWEEAIQLAKEYKGFDALAEVVVQQILLMEQKAASAVPQNAENMQFQVEEKKKRMGRLFDDYGANFAFRAYEVLLENSGVQAVLDFPYDRHGFATLFLRAKPELAKISWINDVQREHDIDHAAETLLNLGLSCKQQIWNKKIELSLGKLAFMAEEAEQSTNGDHASSAFTDLLAKTSINLEKIEQELEIIKIQDTLYKTILPIIKEGVDESAELELLLKEQAVLIPKRQKALHRIFEDGMSRLLKHEALHPATLIDLLTLGDLGEQYEHVIPDPFCLALKVAKYGLKGEERAKAVRLIWRRCFVRDDWKAVNQTKNKGDEAQLTLLGNTATYHALFAVYEQSKLFICQGLDHMLTAHHATTGLSDDKFSPFVKPSECLGVYTEEVDRRFGNLDEQAQQKILENMKWEDDELRGYVEKARADAWFLTTSEYAEKTVTAAFSELTAAGRSSVNGDGGSEEAAILKKFAEKAAAGKDGGKNGGGGLFAV</sequence>
<dbReference type="KEGG" id="pan:PODANSg916"/>
<dbReference type="EMBL" id="CU633455">
    <property type="protein sequence ID" value="CAP61676.1"/>
    <property type="molecule type" value="Genomic_DNA"/>
</dbReference>
<keyword evidence="5" id="KW-0653">Protein transport</keyword>
<reference evidence="11" key="2">
    <citation type="submission" date="2008-07" db="EMBL/GenBank/DDBJ databases">
        <authorList>
            <person name="Genoscope - CEA"/>
        </authorList>
    </citation>
    <scope>NUCLEOTIDE SEQUENCE</scope>
    <source>
        <strain evidence="11">S mat+</strain>
    </source>
</reference>
<dbReference type="GO" id="GO:0017056">
    <property type="term" value="F:structural constituent of nuclear pore"/>
    <property type="evidence" value="ECO:0007669"/>
    <property type="project" value="InterPro"/>
</dbReference>
<dbReference type="Proteomes" id="UP000001197">
    <property type="component" value="Chromosome 4"/>
</dbReference>
<evidence type="ECO:0000256" key="4">
    <source>
        <dbReference type="ARBA" id="ARBA00022816"/>
    </source>
</evidence>
<dbReference type="eggNOG" id="KOG4121">
    <property type="taxonomic scope" value="Eukaryota"/>
</dbReference>
<evidence type="ECO:0000256" key="7">
    <source>
        <dbReference type="ARBA" id="ARBA00023242"/>
    </source>
</evidence>
<evidence type="ECO:0000313" key="11">
    <source>
        <dbReference type="EMBL" id="CAP61676.1"/>
    </source>
</evidence>
<name>B2AE11_PODAN</name>
<evidence type="ECO:0000256" key="6">
    <source>
        <dbReference type="ARBA" id="ARBA00023010"/>
    </source>
</evidence>
<dbReference type="Gene3D" id="2.130.10.10">
    <property type="entry name" value="YVTN repeat-like/Quinoprotein amine dehydrogenase"/>
    <property type="match status" value="1"/>
</dbReference>
<dbReference type="EMBL" id="FO904939">
    <property type="protein sequence ID" value="CDP28027.1"/>
    <property type="molecule type" value="Genomic_DNA"/>
</dbReference>
<evidence type="ECO:0000256" key="3">
    <source>
        <dbReference type="ARBA" id="ARBA00022448"/>
    </source>
</evidence>
<dbReference type="PANTHER" id="PTHR13405:SF11">
    <property type="entry name" value="NUCLEAR PORE COMPLEX PROTEIN NUP133"/>
    <property type="match status" value="1"/>
</dbReference>
<gene>
    <name evidence="11" type="ORF">PODANS_4_2490</name>
</gene>
<evidence type="ECO:0000256" key="5">
    <source>
        <dbReference type="ARBA" id="ARBA00022927"/>
    </source>
</evidence>
<keyword evidence="4" id="KW-0509">mRNA transport</keyword>
<dbReference type="GO" id="GO:0031080">
    <property type="term" value="C:nuclear pore outer ring"/>
    <property type="evidence" value="ECO:0007669"/>
    <property type="project" value="TreeGrafter"/>
</dbReference>
<proteinExistence type="inferred from homology"/>
<dbReference type="GO" id="GO:0016973">
    <property type="term" value="P:poly(A)+ mRNA export from nucleus"/>
    <property type="evidence" value="ECO:0007669"/>
    <property type="project" value="TreeGrafter"/>
</dbReference>
<feature type="compositionally biased region" description="Low complexity" evidence="8">
    <location>
        <begin position="47"/>
        <end position="58"/>
    </location>
</feature>
<reference evidence="11 13" key="1">
    <citation type="journal article" date="2008" name="Genome Biol.">
        <title>The genome sequence of the model ascomycete fungus Podospora anserina.</title>
        <authorList>
            <person name="Espagne E."/>
            <person name="Lespinet O."/>
            <person name="Malagnac F."/>
            <person name="Da Silva C."/>
            <person name="Jaillon O."/>
            <person name="Porcel B.M."/>
            <person name="Couloux A."/>
            <person name="Aury J.-M."/>
            <person name="Segurens B."/>
            <person name="Poulain J."/>
            <person name="Anthouard V."/>
            <person name="Grossetete S."/>
            <person name="Khalili H."/>
            <person name="Coppin E."/>
            <person name="Dequard-Chablat M."/>
            <person name="Picard M."/>
            <person name="Contamine V."/>
            <person name="Arnaise S."/>
            <person name="Bourdais A."/>
            <person name="Berteaux-Lecellier V."/>
            <person name="Gautheret D."/>
            <person name="de Vries R.P."/>
            <person name="Battaglia E."/>
            <person name="Coutinho P.M."/>
            <person name="Danchin E.G.J."/>
            <person name="Henrissat B."/>
            <person name="El Khoury R."/>
            <person name="Sainsard-Chanet A."/>
            <person name="Boivin A."/>
            <person name="Pinan-Lucarre B."/>
            <person name="Sellem C.H."/>
            <person name="Debuchy R."/>
            <person name="Wincker P."/>
            <person name="Weissenbach J."/>
            <person name="Silar P."/>
        </authorList>
    </citation>
    <scope>NUCLEOTIDE SEQUENCE [LARGE SCALE GENOMIC DNA]</scope>
    <source>
        <strain evidence="13">S / ATCC MYA-4624 / DSM 980 / FGSC 10383</strain>
        <strain evidence="11">S mat+</strain>
    </source>
</reference>
<reference evidence="13" key="3">
    <citation type="journal article" date="2014" name="Genetics">
        <title>Maintaining two mating types: Structure of the mating type locus and its role in heterokaryosis in Podospora anserina.</title>
        <authorList>
            <person name="Grognet P."/>
            <person name="Bidard F."/>
            <person name="Kuchly C."/>
            <person name="Tong L.C.H."/>
            <person name="Coppin E."/>
            <person name="Benkhali J.A."/>
            <person name="Couloux A."/>
            <person name="Wincker P."/>
            <person name="Debuchy R."/>
            <person name="Silar P."/>
        </authorList>
    </citation>
    <scope>GENOME REANNOTATION</scope>
    <source>
        <strain evidence="13">S / ATCC MYA-4624 / DSM 980 / FGSC 10383</strain>
    </source>
</reference>
<comment type="similarity">
    <text evidence="2">Belongs to the nucleoporin Nup133 family.</text>
</comment>
<evidence type="ECO:0000259" key="9">
    <source>
        <dbReference type="Pfam" id="PF03177"/>
    </source>
</evidence>
<evidence type="ECO:0000259" key="10">
    <source>
        <dbReference type="Pfam" id="PF08801"/>
    </source>
</evidence>
<dbReference type="RefSeq" id="XP_001903900.1">
    <property type="nucleotide sequence ID" value="XM_001903865.1"/>
</dbReference>